<proteinExistence type="predicted"/>
<keyword evidence="1" id="KW-1133">Transmembrane helix</keyword>
<dbReference type="Proteomes" id="UP000543836">
    <property type="component" value="Unassembled WGS sequence"/>
</dbReference>
<name>A0A7W6ZPI8_9HYPH</name>
<accession>A0A7W6ZPI8</accession>
<sequence length="158" mass="17438">MIQINVLRDQQRNISGSIRLLQKPAQLCSARPKTLTTQGRKTMATSILHSARAKRNGGSLHDLEASIEEQIEHLRNEIAAFAKIVGENSAVQSKAMRARAETGFEDLAARGEDLLRDLQHGYARGTREMRRTVRQHPIATIGAAAAFGLAFALLLSRR</sequence>
<comment type="caution">
    <text evidence="2">The sequence shown here is derived from an EMBL/GenBank/DDBJ whole genome shotgun (WGS) entry which is preliminary data.</text>
</comment>
<feature type="transmembrane region" description="Helical" evidence="1">
    <location>
        <begin position="137"/>
        <end position="155"/>
    </location>
</feature>
<dbReference type="AlphaFoldDB" id="A0A7W6ZPI8"/>
<protein>
    <submittedName>
        <fullName evidence="2">ElaB/YqjD/DUF883 family membrane-anchored ribosome-binding protein</fullName>
    </submittedName>
</protein>
<dbReference type="EMBL" id="JACIIG010000001">
    <property type="protein sequence ID" value="MBB4566194.1"/>
    <property type="molecule type" value="Genomic_DNA"/>
</dbReference>
<organism evidence="2 3">
    <name type="scientific">Rhizobium leucaenae</name>
    <dbReference type="NCBI Taxonomy" id="29450"/>
    <lineage>
        <taxon>Bacteria</taxon>
        <taxon>Pseudomonadati</taxon>
        <taxon>Pseudomonadota</taxon>
        <taxon>Alphaproteobacteria</taxon>
        <taxon>Hyphomicrobiales</taxon>
        <taxon>Rhizobiaceae</taxon>
        <taxon>Rhizobium/Agrobacterium group</taxon>
        <taxon>Rhizobium</taxon>
    </lineage>
</organism>
<reference evidence="2 3" key="1">
    <citation type="submission" date="2020-08" db="EMBL/GenBank/DDBJ databases">
        <title>Genomic Encyclopedia of Type Strains, Phase IV (KMG-V): Genome sequencing to study the core and pangenomes of soil and plant-associated prokaryotes.</title>
        <authorList>
            <person name="Whitman W."/>
        </authorList>
    </citation>
    <scope>NUCLEOTIDE SEQUENCE [LARGE SCALE GENOMIC DNA]</scope>
    <source>
        <strain evidence="2 3">SEMIA 492</strain>
    </source>
</reference>
<keyword evidence="1" id="KW-0472">Membrane</keyword>
<evidence type="ECO:0000313" key="3">
    <source>
        <dbReference type="Proteomes" id="UP000543836"/>
    </source>
</evidence>
<keyword evidence="1" id="KW-0812">Transmembrane</keyword>
<evidence type="ECO:0000256" key="1">
    <source>
        <dbReference type="SAM" id="Phobius"/>
    </source>
</evidence>
<evidence type="ECO:0000313" key="2">
    <source>
        <dbReference type="EMBL" id="MBB4566194.1"/>
    </source>
</evidence>
<keyword evidence="3" id="KW-1185">Reference proteome</keyword>
<gene>
    <name evidence="2" type="ORF">GGE60_000282</name>
</gene>